<dbReference type="Gene3D" id="3.40.50.10490">
    <property type="entry name" value="Glucose-6-phosphate isomerase like protein, domain 1"/>
    <property type="match status" value="2"/>
</dbReference>
<dbReference type="CDD" id="cd05008">
    <property type="entry name" value="SIS_GlmS_GlmD_1"/>
    <property type="match status" value="1"/>
</dbReference>
<dbReference type="InterPro" id="IPR029055">
    <property type="entry name" value="Ntn_hydrolases_N"/>
</dbReference>
<evidence type="ECO:0000313" key="11">
    <source>
        <dbReference type="Proteomes" id="UP000228627"/>
    </source>
</evidence>
<dbReference type="Pfam" id="PF01380">
    <property type="entry name" value="SIS"/>
    <property type="match status" value="2"/>
</dbReference>
<dbReference type="AlphaFoldDB" id="A0A2M7W6G1"/>
<dbReference type="Pfam" id="PF13522">
    <property type="entry name" value="GATase_6"/>
    <property type="match status" value="1"/>
</dbReference>
<comment type="catalytic activity">
    <reaction evidence="1">
        <text>D-fructose 6-phosphate + L-glutamine = D-glucosamine 6-phosphate + L-glutamate</text>
        <dbReference type="Rhea" id="RHEA:13237"/>
        <dbReference type="ChEBI" id="CHEBI:29985"/>
        <dbReference type="ChEBI" id="CHEBI:58359"/>
        <dbReference type="ChEBI" id="CHEBI:58725"/>
        <dbReference type="ChEBI" id="CHEBI:61527"/>
        <dbReference type="EC" id="2.6.1.16"/>
    </reaction>
</comment>
<dbReference type="Proteomes" id="UP000228627">
    <property type="component" value="Unassembled WGS sequence"/>
</dbReference>
<dbReference type="PANTHER" id="PTHR10937:SF0">
    <property type="entry name" value="GLUTAMINE--FRUCTOSE-6-PHOSPHATE TRANSAMINASE (ISOMERIZING)"/>
    <property type="match status" value="1"/>
</dbReference>
<evidence type="ECO:0000256" key="4">
    <source>
        <dbReference type="ARBA" id="ARBA00022576"/>
    </source>
</evidence>
<evidence type="ECO:0000256" key="5">
    <source>
        <dbReference type="ARBA" id="ARBA00022679"/>
    </source>
</evidence>
<feature type="non-terminal residue" evidence="10">
    <location>
        <position position="497"/>
    </location>
</feature>
<dbReference type="EC" id="2.6.1.16" evidence="2"/>
<dbReference type="InterPro" id="IPR017932">
    <property type="entry name" value="GATase_2_dom"/>
</dbReference>
<dbReference type="InterPro" id="IPR047084">
    <property type="entry name" value="GFAT_N"/>
</dbReference>
<keyword evidence="4" id="KW-0032">Aminotransferase</keyword>
<dbReference type="InterPro" id="IPR035466">
    <property type="entry name" value="GlmS/AgaS_SIS"/>
</dbReference>
<dbReference type="SUPFAM" id="SSF53697">
    <property type="entry name" value="SIS domain"/>
    <property type="match status" value="1"/>
</dbReference>
<evidence type="ECO:0000256" key="7">
    <source>
        <dbReference type="ARBA" id="ARBA00022962"/>
    </source>
</evidence>
<gene>
    <name evidence="10" type="primary">glmS</name>
    <name evidence="10" type="ORF">COX59_02335</name>
</gene>
<dbReference type="SUPFAM" id="SSF56235">
    <property type="entry name" value="N-terminal nucleophile aminohydrolases (Ntn hydrolases)"/>
    <property type="match status" value="1"/>
</dbReference>
<evidence type="ECO:0000256" key="2">
    <source>
        <dbReference type="ARBA" id="ARBA00012916"/>
    </source>
</evidence>
<feature type="domain" description="SIS" evidence="9">
    <location>
        <begin position="258"/>
        <end position="396"/>
    </location>
</feature>
<dbReference type="NCBIfam" id="TIGR01135">
    <property type="entry name" value="glmS"/>
    <property type="match status" value="1"/>
</dbReference>
<evidence type="ECO:0000259" key="8">
    <source>
        <dbReference type="PROSITE" id="PS51278"/>
    </source>
</evidence>
<proteinExistence type="predicted"/>
<name>A0A2M7W6G1_9BACT</name>
<keyword evidence="7" id="KW-0315">Glutamine amidotransferase</keyword>
<feature type="domain" description="SIS" evidence="9">
    <location>
        <begin position="411"/>
        <end position="497"/>
    </location>
</feature>
<dbReference type="CDD" id="cd05009">
    <property type="entry name" value="SIS_GlmS_GlmD_2"/>
    <property type="match status" value="1"/>
</dbReference>
<evidence type="ECO:0000256" key="3">
    <source>
        <dbReference type="ARBA" id="ARBA00016090"/>
    </source>
</evidence>
<organism evidence="10 11">
    <name type="scientific">Candidatus Beckwithbacteria bacterium CG_4_10_14_0_2_um_filter_47_25</name>
    <dbReference type="NCBI Taxonomy" id="1974493"/>
    <lineage>
        <taxon>Bacteria</taxon>
        <taxon>Candidatus Beckwithiibacteriota</taxon>
    </lineage>
</organism>
<accession>A0A2M7W6G1</accession>
<dbReference type="PANTHER" id="PTHR10937">
    <property type="entry name" value="GLUCOSAMINE--FRUCTOSE-6-PHOSPHATE AMINOTRANSFERASE, ISOMERIZING"/>
    <property type="match status" value="1"/>
</dbReference>
<dbReference type="GO" id="GO:0006002">
    <property type="term" value="P:fructose 6-phosphate metabolic process"/>
    <property type="evidence" value="ECO:0007669"/>
    <property type="project" value="TreeGrafter"/>
</dbReference>
<dbReference type="GO" id="GO:0006047">
    <property type="term" value="P:UDP-N-acetylglucosamine metabolic process"/>
    <property type="evidence" value="ECO:0007669"/>
    <property type="project" value="TreeGrafter"/>
</dbReference>
<evidence type="ECO:0000256" key="1">
    <source>
        <dbReference type="ARBA" id="ARBA00001031"/>
    </source>
</evidence>
<dbReference type="InterPro" id="IPR005855">
    <property type="entry name" value="GFAT"/>
</dbReference>
<comment type="caution">
    <text evidence="10">The sequence shown here is derived from an EMBL/GenBank/DDBJ whole genome shotgun (WGS) entry which is preliminary data.</text>
</comment>
<dbReference type="PROSITE" id="PS51278">
    <property type="entry name" value="GATASE_TYPE_2"/>
    <property type="match status" value="1"/>
</dbReference>
<dbReference type="InterPro" id="IPR046348">
    <property type="entry name" value="SIS_dom_sf"/>
</dbReference>
<dbReference type="NCBIfam" id="NF001484">
    <property type="entry name" value="PRK00331.1"/>
    <property type="match status" value="1"/>
</dbReference>
<feature type="domain" description="Glutamine amidotransferase type-2" evidence="8">
    <location>
        <begin position="2"/>
        <end position="204"/>
    </location>
</feature>
<dbReference type="GO" id="GO:0004360">
    <property type="term" value="F:glutamine-fructose-6-phosphate transaminase (isomerizing) activity"/>
    <property type="evidence" value="ECO:0007669"/>
    <property type="project" value="UniProtKB-EC"/>
</dbReference>
<dbReference type="CDD" id="cd00714">
    <property type="entry name" value="GFAT"/>
    <property type="match status" value="1"/>
</dbReference>
<sequence length="497" mass="53697">MCGIFGVIGAKNNAAQVVLEGLTKLEYRGYDSWGISVKDRGKLVRERHTGKIGEARTKLPASPIGLGHTRWATHGGVSEGNAHPHLSCDQTMCLVHNGIVENFLELKQKLSHHRFESETDTEVALHLFEEVGLLTGFKQIIGMNAFILLDSGKNQLLAVKNGSPLIIGLGQSANYIASDVWALLDHTSRVIFMEDGQAATISAAGVTLLDVKTGRKIKPKISILNWQKELSRLGRFHHYMEKEIYDQPKILENLSRMKLPKIKFGPKTFILGCGTAAYAAKVADYLFDQSGRDTEAVVGSEFFQYLQLLRPGQTLVLFSQSGETIDVIEAVDLARKKGLKIIGITNGLGSTLYRKADVKILLGAGQEAAVAATKSLTAMLAVGLLLNAKSLAGTAEAVLKILTNRKKIKALATLIKDSEHILCVGSGLNYPIALEAALKIKEVSYIHAEGFASGELKHGPIALIEHGTPCLVFGGSLNSAYEMKARGGRLIGIGTKP</sequence>
<dbReference type="GO" id="GO:0006487">
    <property type="term" value="P:protein N-linked glycosylation"/>
    <property type="evidence" value="ECO:0007669"/>
    <property type="project" value="TreeGrafter"/>
</dbReference>
<keyword evidence="6" id="KW-0677">Repeat</keyword>
<dbReference type="PROSITE" id="PS51464">
    <property type="entry name" value="SIS"/>
    <property type="match status" value="2"/>
</dbReference>
<evidence type="ECO:0000256" key="6">
    <source>
        <dbReference type="ARBA" id="ARBA00022737"/>
    </source>
</evidence>
<evidence type="ECO:0000313" key="10">
    <source>
        <dbReference type="EMBL" id="PJA22679.1"/>
    </source>
</evidence>
<protein>
    <recommendedName>
        <fullName evidence="3">Glutamine--fructose-6-phosphate aminotransferase [isomerizing]</fullName>
        <ecNumber evidence="2">2.6.1.16</ecNumber>
    </recommendedName>
</protein>
<reference evidence="11" key="1">
    <citation type="submission" date="2017-09" db="EMBL/GenBank/DDBJ databases">
        <title>Depth-based differentiation of microbial function through sediment-hosted aquifers and enrichment of novel symbionts in the deep terrestrial subsurface.</title>
        <authorList>
            <person name="Probst A.J."/>
            <person name="Ladd B."/>
            <person name="Jarett J.K."/>
            <person name="Geller-Mcgrath D.E."/>
            <person name="Sieber C.M.K."/>
            <person name="Emerson J.B."/>
            <person name="Anantharaman K."/>
            <person name="Thomas B.C."/>
            <person name="Malmstrom R."/>
            <person name="Stieglmeier M."/>
            <person name="Klingl A."/>
            <person name="Woyke T."/>
            <person name="Ryan C.M."/>
            <person name="Banfield J.F."/>
        </authorList>
    </citation>
    <scope>NUCLEOTIDE SEQUENCE [LARGE SCALE GENOMIC DNA]</scope>
</reference>
<dbReference type="InterPro" id="IPR001347">
    <property type="entry name" value="SIS_dom"/>
</dbReference>
<dbReference type="EMBL" id="PFQG01000087">
    <property type="protein sequence ID" value="PJA22679.1"/>
    <property type="molecule type" value="Genomic_DNA"/>
</dbReference>
<dbReference type="GO" id="GO:0097367">
    <property type="term" value="F:carbohydrate derivative binding"/>
    <property type="evidence" value="ECO:0007669"/>
    <property type="project" value="InterPro"/>
</dbReference>
<dbReference type="Gene3D" id="3.60.20.10">
    <property type="entry name" value="Glutamine Phosphoribosylpyrophosphate, subunit 1, domain 1"/>
    <property type="match status" value="1"/>
</dbReference>
<dbReference type="InterPro" id="IPR035490">
    <property type="entry name" value="GlmS/FrlB_SIS"/>
</dbReference>
<evidence type="ECO:0000259" key="9">
    <source>
        <dbReference type="PROSITE" id="PS51464"/>
    </source>
</evidence>
<keyword evidence="5" id="KW-0808">Transferase</keyword>